<comment type="catalytic activity">
    <reaction evidence="1 7">
        <text>[(1-&gt;4)-alpha-D-glucosyl](n) + ADP-alpha-D-glucose = [(1-&gt;4)-alpha-D-glucosyl](n+1) + ADP + H(+)</text>
        <dbReference type="Rhea" id="RHEA:18189"/>
        <dbReference type="Rhea" id="RHEA-COMP:9584"/>
        <dbReference type="Rhea" id="RHEA-COMP:9587"/>
        <dbReference type="ChEBI" id="CHEBI:15378"/>
        <dbReference type="ChEBI" id="CHEBI:15444"/>
        <dbReference type="ChEBI" id="CHEBI:57498"/>
        <dbReference type="ChEBI" id="CHEBI:456216"/>
        <dbReference type="EC" id="2.4.1.21"/>
    </reaction>
</comment>
<evidence type="ECO:0000256" key="6">
    <source>
        <dbReference type="ARBA" id="ARBA00023056"/>
    </source>
</evidence>
<keyword evidence="4 7" id="KW-0328">Glycosyltransferase</keyword>
<comment type="similarity">
    <text evidence="3 7">Belongs to the glycosyltransferase 1 family. Bacterial/plant glycogen synthase subfamily.</text>
</comment>
<evidence type="ECO:0000313" key="10">
    <source>
        <dbReference type="EMBL" id="UQK59324.1"/>
    </source>
</evidence>
<keyword evidence="11" id="KW-1185">Reference proteome</keyword>
<dbReference type="HAMAP" id="MF_00484">
    <property type="entry name" value="Glycogen_synth"/>
    <property type="match status" value="1"/>
</dbReference>
<evidence type="ECO:0000259" key="9">
    <source>
        <dbReference type="Pfam" id="PF08323"/>
    </source>
</evidence>
<dbReference type="EMBL" id="CP096649">
    <property type="protein sequence ID" value="UQK59324.1"/>
    <property type="molecule type" value="Genomic_DNA"/>
</dbReference>
<dbReference type="SUPFAM" id="SSF53756">
    <property type="entry name" value="UDP-Glycosyltransferase/glycogen phosphorylase"/>
    <property type="match status" value="1"/>
</dbReference>
<organism evidence="10 11">
    <name type="scientific">Fenollaria massiliensis</name>
    <dbReference type="NCBI Taxonomy" id="938288"/>
    <lineage>
        <taxon>Bacteria</taxon>
        <taxon>Bacillati</taxon>
        <taxon>Bacillota</taxon>
        <taxon>Clostridia</taxon>
        <taxon>Eubacteriales</taxon>
        <taxon>Fenollaria</taxon>
    </lineage>
</organism>
<dbReference type="GO" id="GO:0009011">
    <property type="term" value="F:alpha-1,4-glucan glucosyltransferase (ADP-glucose donor) activity"/>
    <property type="evidence" value="ECO:0007669"/>
    <property type="project" value="UniProtKB-UniRule"/>
</dbReference>
<reference evidence="10" key="1">
    <citation type="submission" date="2022-04" db="EMBL/GenBank/DDBJ databases">
        <title>Complete genome sequences of Ezakiella coagulans and Fenollaria massiliensis.</title>
        <authorList>
            <person name="France M.T."/>
            <person name="Clifford J."/>
            <person name="Narina S."/>
            <person name="Rutt L."/>
            <person name="Ravel J."/>
        </authorList>
    </citation>
    <scope>NUCLEOTIDE SEQUENCE</scope>
    <source>
        <strain evidence="10">C0061C2</strain>
    </source>
</reference>
<dbReference type="InterPro" id="IPR013534">
    <property type="entry name" value="Starch_synth_cat_dom"/>
</dbReference>
<evidence type="ECO:0000256" key="7">
    <source>
        <dbReference type="HAMAP-Rule" id="MF_00484"/>
    </source>
</evidence>
<dbReference type="GO" id="GO:0004373">
    <property type="term" value="F:alpha-1,4-glucan glucosyltransferase (UDP-glucose donor) activity"/>
    <property type="evidence" value="ECO:0007669"/>
    <property type="project" value="InterPro"/>
</dbReference>
<dbReference type="PANTHER" id="PTHR45825">
    <property type="entry name" value="GRANULE-BOUND STARCH SYNTHASE 1, CHLOROPLASTIC/AMYLOPLASTIC"/>
    <property type="match status" value="1"/>
</dbReference>
<proteinExistence type="inferred from homology"/>
<dbReference type="RefSeq" id="WP_249242795.1">
    <property type="nucleotide sequence ID" value="NZ_CP096649.1"/>
</dbReference>
<sequence>MRIFFLAAEVSPFVKTRGLAETMRCLPQEVAKEGNDVYVFIPLHKPIKREYQEKVEFMSSYGVMMGDGIIYASVFKYEEAGVKYIFIANEDYFERDRIYGEFDDAKRYIFFTKAVLEFIKTYSIKPDIIHANDWHTGLVPILLKQYKKSDSYYKGIRTVFTVHNLKYQGVFNQNIIAGIVDTDLEVLKDQNYEFIDSINMLKAGIVSSDIVTTISKSFRDELMDPHFGEGLEEVFKEYSYKFHGIVNGIDNEKYNPMTDEALFKNYDVNAFKLKRYNKEEVQNYYGLKKDGDKPLVIMISRMKRSKGIKLVIGAIEEMMKLDCNFIIMGTGFKSYEEKFRELEEKYPDKMAARIYYNENEARRLYAASDILLMPSELEPCGSAQMIAMRYGSLPLVRKVGGLKDTVIAYNDDKDHANGFAFENIDQNEMYEALNRALKLYYQDEDEFNRILKNAMRVDNDWKKTAEEYIGLYQNLCDE</sequence>
<dbReference type="Pfam" id="PF08323">
    <property type="entry name" value="Glyco_transf_5"/>
    <property type="match status" value="1"/>
</dbReference>
<evidence type="ECO:0000256" key="5">
    <source>
        <dbReference type="ARBA" id="ARBA00022679"/>
    </source>
</evidence>
<evidence type="ECO:0000256" key="1">
    <source>
        <dbReference type="ARBA" id="ARBA00001478"/>
    </source>
</evidence>
<comment type="pathway">
    <text evidence="7">Glycan biosynthesis; glycogen biosynthesis.</text>
</comment>
<dbReference type="KEGG" id="fms:M1R53_01235"/>
<dbReference type="Pfam" id="PF00534">
    <property type="entry name" value="Glycos_transf_1"/>
    <property type="match status" value="1"/>
</dbReference>
<evidence type="ECO:0000256" key="4">
    <source>
        <dbReference type="ARBA" id="ARBA00022676"/>
    </source>
</evidence>
<evidence type="ECO:0000259" key="8">
    <source>
        <dbReference type="Pfam" id="PF00534"/>
    </source>
</evidence>
<keyword evidence="5 7" id="KW-0808">Transferase</keyword>
<name>A0A9E7DJR5_9FIRM</name>
<feature type="domain" description="Glycosyl transferase family 1" evidence="8">
    <location>
        <begin position="288"/>
        <end position="440"/>
    </location>
</feature>
<feature type="domain" description="Starch synthase catalytic" evidence="9">
    <location>
        <begin position="2"/>
        <end position="236"/>
    </location>
</feature>
<dbReference type="AlphaFoldDB" id="A0A9E7DJR5"/>
<protein>
    <recommendedName>
        <fullName evidence="7">Glycogen synthase</fullName>
        <ecNumber evidence="7">2.4.1.21</ecNumber>
    </recommendedName>
    <alternativeName>
        <fullName evidence="7">Starch [bacterial glycogen] synthase</fullName>
    </alternativeName>
</protein>
<dbReference type="Proteomes" id="UP000831151">
    <property type="component" value="Chromosome"/>
</dbReference>
<evidence type="ECO:0000313" key="11">
    <source>
        <dbReference type="Proteomes" id="UP000831151"/>
    </source>
</evidence>
<dbReference type="EC" id="2.4.1.21" evidence="7"/>
<accession>A0A9E7DJR5</accession>
<dbReference type="InterPro" id="IPR011835">
    <property type="entry name" value="GS/SS"/>
</dbReference>
<comment type="function">
    <text evidence="2 7">Synthesizes alpha-1,4-glucan chains using ADP-glucose.</text>
</comment>
<dbReference type="CDD" id="cd03791">
    <property type="entry name" value="GT5_Glycogen_synthase_DULL1-like"/>
    <property type="match status" value="1"/>
</dbReference>
<evidence type="ECO:0000256" key="2">
    <source>
        <dbReference type="ARBA" id="ARBA00002764"/>
    </source>
</evidence>
<dbReference type="GO" id="GO:0005978">
    <property type="term" value="P:glycogen biosynthetic process"/>
    <property type="evidence" value="ECO:0007669"/>
    <property type="project" value="UniProtKB-UniRule"/>
</dbReference>
<dbReference type="InterPro" id="IPR001296">
    <property type="entry name" value="Glyco_trans_1"/>
</dbReference>
<evidence type="ECO:0000256" key="3">
    <source>
        <dbReference type="ARBA" id="ARBA00010281"/>
    </source>
</evidence>
<gene>
    <name evidence="7" type="primary">glgA</name>
    <name evidence="10" type="ORF">M1R53_01235</name>
</gene>
<keyword evidence="6 7" id="KW-0320">Glycogen biosynthesis</keyword>
<feature type="binding site" evidence="7">
    <location>
        <position position="15"/>
    </location>
    <ligand>
        <name>ADP-alpha-D-glucose</name>
        <dbReference type="ChEBI" id="CHEBI:57498"/>
    </ligand>
</feature>
<dbReference type="NCBIfam" id="TIGR02095">
    <property type="entry name" value="glgA"/>
    <property type="match status" value="1"/>
</dbReference>
<dbReference type="PANTHER" id="PTHR45825:SF11">
    <property type="entry name" value="ALPHA AMYLASE DOMAIN-CONTAINING PROTEIN"/>
    <property type="match status" value="1"/>
</dbReference>
<dbReference type="Gene3D" id="3.40.50.2000">
    <property type="entry name" value="Glycogen Phosphorylase B"/>
    <property type="match status" value="2"/>
</dbReference>